<proteinExistence type="predicted"/>
<dbReference type="Gene3D" id="3.40.50.1580">
    <property type="entry name" value="Nucleoside phosphorylase domain"/>
    <property type="match status" value="1"/>
</dbReference>
<dbReference type="GO" id="GO:0005829">
    <property type="term" value="C:cytosol"/>
    <property type="evidence" value="ECO:0007669"/>
    <property type="project" value="TreeGrafter"/>
</dbReference>
<comment type="catalytic activity">
    <reaction evidence="3">
        <text>uridine + phosphate = alpha-D-ribose 1-phosphate + uracil</text>
        <dbReference type="Rhea" id="RHEA:24388"/>
        <dbReference type="ChEBI" id="CHEBI:16704"/>
        <dbReference type="ChEBI" id="CHEBI:17568"/>
        <dbReference type="ChEBI" id="CHEBI:43474"/>
        <dbReference type="ChEBI" id="CHEBI:57720"/>
        <dbReference type="EC" id="2.4.2.3"/>
    </reaction>
</comment>
<protein>
    <recommendedName>
        <fullName evidence="2">Uridine phosphorylase</fullName>
        <ecNumber evidence="1">2.4.2.3</ecNumber>
    </recommendedName>
</protein>
<evidence type="ECO:0000313" key="5">
    <source>
        <dbReference type="EMBL" id="HJB97039.1"/>
    </source>
</evidence>
<dbReference type="PANTHER" id="PTHR43691">
    <property type="entry name" value="URIDINE PHOSPHORYLASE"/>
    <property type="match status" value="1"/>
</dbReference>
<dbReference type="GO" id="GO:0006152">
    <property type="term" value="P:purine nucleoside catabolic process"/>
    <property type="evidence" value="ECO:0007669"/>
    <property type="project" value="TreeGrafter"/>
</dbReference>
<evidence type="ECO:0000256" key="3">
    <source>
        <dbReference type="ARBA" id="ARBA00048447"/>
    </source>
</evidence>
<accession>A0A9D2MTB7</accession>
<evidence type="ECO:0000256" key="1">
    <source>
        <dbReference type="ARBA" id="ARBA00011888"/>
    </source>
</evidence>
<feature type="domain" description="Nucleoside phosphorylase" evidence="4">
    <location>
        <begin position="31"/>
        <end position="242"/>
    </location>
</feature>
<dbReference type="InterPro" id="IPR000845">
    <property type="entry name" value="Nucleoside_phosphorylase_d"/>
</dbReference>
<dbReference type="EC" id="2.4.2.3" evidence="1"/>
<evidence type="ECO:0000259" key="4">
    <source>
        <dbReference type="Pfam" id="PF01048"/>
    </source>
</evidence>
<reference evidence="5" key="1">
    <citation type="journal article" date="2021" name="PeerJ">
        <title>Extensive microbial diversity within the chicken gut microbiome revealed by metagenomics and culture.</title>
        <authorList>
            <person name="Gilroy R."/>
            <person name="Ravi A."/>
            <person name="Getino M."/>
            <person name="Pursley I."/>
            <person name="Horton D.L."/>
            <person name="Alikhan N.F."/>
            <person name="Baker D."/>
            <person name="Gharbi K."/>
            <person name="Hall N."/>
            <person name="Watson M."/>
            <person name="Adriaenssens E.M."/>
            <person name="Foster-Nyarko E."/>
            <person name="Jarju S."/>
            <person name="Secka A."/>
            <person name="Antonio M."/>
            <person name="Oren A."/>
            <person name="Chaudhuri R.R."/>
            <person name="La Ragione R."/>
            <person name="Hildebrand F."/>
            <person name="Pallen M.J."/>
        </authorList>
    </citation>
    <scope>NUCLEOTIDE SEQUENCE</scope>
    <source>
        <strain evidence="5">CHK185-1770</strain>
    </source>
</reference>
<dbReference type="InterPro" id="IPR035994">
    <property type="entry name" value="Nucleoside_phosphorylase_sf"/>
</dbReference>
<evidence type="ECO:0000313" key="6">
    <source>
        <dbReference type="Proteomes" id="UP000826793"/>
    </source>
</evidence>
<sequence length="257" mass="28151">MLCNEFDPDRKALINPEEHLSPIPGFPEICILAFSSHIVEKCLERYGGEQIAHVLFCTGPVPLYRVVMEGTPVVLGMPHVGAPAAVSFIEEVWPLGGKYFVFFGAAGVLDRNIPLNSFILPTAAVRDEGLSYHYLPPAEEVALDPACVEACRGALESLGLPFTQGKTWTTDAFYRETRGKMERRKAQGCISVEMECAALAAVAQFRGLRFAQFFYTTDNLDGPVWDNGVLHQKGASVTEECLAAAVETGRRLARISQ</sequence>
<evidence type="ECO:0000256" key="2">
    <source>
        <dbReference type="ARBA" id="ARBA00021980"/>
    </source>
</evidence>
<comment type="caution">
    <text evidence="5">The sequence shown here is derived from an EMBL/GenBank/DDBJ whole genome shotgun (WGS) entry which is preliminary data.</text>
</comment>
<gene>
    <name evidence="5" type="ORF">H9710_00470</name>
</gene>
<dbReference type="PANTHER" id="PTHR43691:SF11">
    <property type="entry name" value="FI09636P-RELATED"/>
    <property type="match status" value="1"/>
</dbReference>
<dbReference type="GO" id="GO:0004850">
    <property type="term" value="F:uridine phosphorylase activity"/>
    <property type="evidence" value="ECO:0007669"/>
    <property type="project" value="UniProtKB-EC"/>
</dbReference>
<dbReference type="AlphaFoldDB" id="A0A9D2MTB7"/>
<dbReference type="CDD" id="cd09007">
    <property type="entry name" value="NP-I_spr0068"/>
    <property type="match status" value="1"/>
</dbReference>
<organism evidence="5 6">
    <name type="scientific">Candidatus Acutalibacter pullicola</name>
    <dbReference type="NCBI Taxonomy" id="2838417"/>
    <lineage>
        <taxon>Bacteria</taxon>
        <taxon>Bacillati</taxon>
        <taxon>Bacillota</taxon>
        <taxon>Clostridia</taxon>
        <taxon>Eubacteriales</taxon>
        <taxon>Acutalibacteraceae</taxon>
        <taxon>Acutalibacter</taxon>
    </lineage>
</organism>
<name>A0A9D2MTB7_9FIRM</name>
<dbReference type="Pfam" id="PF01048">
    <property type="entry name" value="PNP_UDP_1"/>
    <property type="match status" value="1"/>
</dbReference>
<reference evidence="5" key="2">
    <citation type="submission" date="2021-04" db="EMBL/GenBank/DDBJ databases">
        <authorList>
            <person name="Gilroy R."/>
        </authorList>
    </citation>
    <scope>NUCLEOTIDE SEQUENCE</scope>
    <source>
        <strain evidence="5">CHK185-1770</strain>
    </source>
</reference>
<dbReference type="SUPFAM" id="SSF53167">
    <property type="entry name" value="Purine and uridine phosphorylases"/>
    <property type="match status" value="1"/>
</dbReference>
<dbReference type="GO" id="GO:0004731">
    <property type="term" value="F:purine-nucleoside phosphorylase activity"/>
    <property type="evidence" value="ECO:0007669"/>
    <property type="project" value="TreeGrafter"/>
</dbReference>
<dbReference type="Proteomes" id="UP000826793">
    <property type="component" value="Unassembled WGS sequence"/>
</dbReference>
<dbReference type="EMBL" id="DWXG01000004">
    <property type="protein sequence ID" value="HJB97039.1"/>
    <property type="molecule type" value="Genomic_DNA"/>
</dbReference>